<proteinExistence type="predicted"/>
<dbReference type="InterPro" id="IPR003594">
    <property type="entry name" value="HATPase_dom"/>
</dbReference>
<reference evidence="3 4" key="1">
    <citation type="submission" date="2015-11" db="EMBL/GenBank/DDBJ databases">
        <title>Genome sequences of Lysobacter enzymogenes strain C3 and Lysobacter antibioticus ATCC 29479.</title>
        <authorList>
            <person name="Kobayashi D.Y."/>
        </authorList>
    </citation>
    <scope>NUCLEOTIDE SEQUENCE [LARGE SCALE GENOMIC DNA]</scope>
    <source>
        <strain evidence="3 4">C3</strain>
    </source>
</reference>
<dbReference type="InterPro" id="IPR036890">
    <property type="entry name" value="HATPase_C_sf"/>
</dbReference>
<feature type="region of interest" description="Disordered" evidence="1">
    <location>
        <begin position="1"/>
        <end position="36"/>
    </location>
</feature>
<protein>
    <submittedName>
        <fullName evidence="3">Signal transduction histidine kinase</fullName>
    </submittedName>
</protein>
<evidence type="ECO:0000313" key="3">
    <source>
        <dbReference type="EMBL" id="ALN59290.1"/>
    </source>
</evidence>
<dbReference type="SUPFAM" id="SSF55874">
    <property type="entry name" value="ATPase domain of HSP90 chaperone/DNA topoisomerase II/histidine kinase"/>
    <property type="match status" value="1"/>
</dbReference>
<sequence length="250" mass="26200">MRAHVSNRSGNRDASGPNNIGPEGPPASPSMSMDALAAASTDAADPFALVPLLALSGDGEAALPADRAAFVDWAALARRLAGAQGKAVRVEAVLDPFPRLPPERAAMLRDVGMELVANAVLHGIEPMSARRRLGKDPVGAVRLTLGFDEREGWLFCVRDDGRGVDLARLREALVSGGACTPAEAARLSERETIVKVFEPGVTTAMQAEGARGHGLGLPNAVERLRGLQARVSLVTVPGRSTEVRIAWPPG</sequence>
<dbReference type="AlphaFoldDB" id="A0A0S2DL43"/>
<dbReference type="PANTHER" id="PTHR43395:SF10">
    <property type="entry name" value="CHEMOTAXIS PROTEIN CHEA"/>
    <property type="match status" value="1"/>
</dbReference>
<evidence type="ECO:0000259" key="2">
    <source>
        <dbReference type="SMART" id="SM00387"/>
    </source>
</evidence>
<dbReference type="EMBL" id="CP013140">
    <property type="protein sequence ID" value="ALN59290.1"/>
    <property type="molecule type" value="Genomic_DNA"/>
</dbReference>
<dbReference type="Pfam" id="PF02518">
    <property type="entry name" value="HATPase_c"/>
    <property type="match status" value="1"/>
</dbReference>
<evidence type="ECO:0000256" key="1">
    <source>
        <dbReference type="SAM" id="MobiDB-lite"/>
    </source>
</evidence>
<dbReference type="Proteomes" id="UP000061569">
    <property type="component" value="Chromosome"/>
</dbReference>
<evidence type="ECO:0000313" key="4">
    <source>
        <dbReference type="Proteomes" id="UP000061569"/>
    </source>
</evidence>
<dbReference type="GO" id="GO:0016301">
    <property type="term" value="F:kinase activity"/>
    <property type="evidence" value="ECO:0007669"/>
    <property type="project" value="UniProtKB-KW"/>
</dbReference>
<organism evidence="3 4">
    <name type="scientific">Lysobacter enzymogenes</name>
    <dbReference type="NCBI Taxonomy" id="69"/>
    <lineage>
        <taxon>Bacteria</taxon>
        <taxon>Pseudomonadati</taxon>
        <taxon>Pseudomonadota</taxon>
        <taxon>Gammaproteobacteria</taxon>
        <taxon>Lysobacterales</taxon>
        <taxon>Lysobacteraceae</taxon>
        <taxon>Lysobacter</taxon>
    </lineage>
</organism>
<dbReference type="PATRIC" id="fig|69.6.peg.3885"/>
<dbReference type="InterPro" id="IPR051315">
    <property type="entry name" value="Bact_Chemotaxis_CheA"/>
</dbReference>
<dbReference type="SMART" id="SM00387">
    <property type="entry name" value="HATPase_c"/>
    <property type="match status" value="1"/>
</dbReference>
<gene>
    <name evidence="3" type="ORF">GLE_3948</name>
</gene>
<dbReference type="PANTHER" id="PTHR43395">
    <property type="entry name" value="SENSOR HISTIDINE KINASE CHEA"/>
    <property type="match status" value="1"/>
</dbReference>
<dbReference type="STRING" id="69.GLE_3948"/>
<name>A0A0S2DL43_LYSEN</name>
<dbReference type="KEGG" id="lez:GLE_3948"/>
<accession>A0A0S2DL43</accession>
<keyword evidence="3" id="KW-0418">Kinase</keyword>
<feature type="domain" description="Histidine kinase/HSP90-like ATPase" evidence="2">
    <location>
        <begin position="107"/>
        <end position="250"/>
    </location>
</feature>
<dbReference type="Gene3D" id="3.30.565.10">
    <property type="entry name" value="Histidine kinase-like ATPase, C-terminal domain"/>
    <property type="match status" value="1"/>
</dbReference>
<keyword evidence="3" id="KW-0808">Transferase</keyword>